<dbReference type="PANTHER" id="PTHR32322:SF2">
    <property type="entry name" value="EAMA DOMAIN-CONTAINING PROTEIN"/>
    <property type="match status" value="1"/>
</dbReference>
<feature type="domain" description="EamA" evidence="7">
    <location>
        <begin position="20"/>
        <end position="152"/>
    </location>
</feature>
<feature type="transmembrane region" description="Helical" evidence="6">
    <location>
        <begin position="281"/>
        <end position="299"/>
    </location>
</feature>
<evidence type="ECO:0000313" key="8">
    <source>
        <dbReference type="EMBL" id="ATF08081.1"/>
    </source>
</evidence>
<feature type="transmembrane region" description="Helical" evidence="6">
    <location>
        <begin position="112"/>
        <end position="130"/>
    </location>
</feature>
<dbReference type="InterPro" id="IPR000620">
    <property type="entry name" value="EamA_dom"/>
</dbReference>
<keyword evidence="3 6" id="KW-0812">Transmembrane</keyword>
<sequence>MPRSNRDVLSGPCVHLRGPYFLLWLSVIILGLNWPVMKLALHHVTPFWMVTLRYCFSVPVIAAFILVLKNRLPRFERRDLRVILGVAFLQFVIQMGLVTFALQWVAAGTASILIYTTPVWLLLLDGIIFGQPVSASRLWPTLLSAAGCLLFLFGAGHVGDAAPLLLILAAALCWSCSMRLIASHVWSGEVLDALFWQFLIAGLVSLPIALAVEGGLELGPLSARGLALLVFVCPVATGLGFGLMVAVGRLLPVAQIALISTLSPVIGFLSSAVFLEDPLNLILVSGAVIMLLALLWGVVSGK</sequence>
<dbReference type="SUPFAM" id="SSF103481">
    <property type="entry name" value="Multidrug resistance efflux transporter EmrE"/>
    <property type="match status" value="2"/>
</dbReference>
<feature type="transmembrane region" description="Helical" evidence="6">
    <location>
        <begin position="137"/>
        <end position="155"/>
    </location>
</feature>
<organism evidence="8 9">
    <name type="scientific">Phaeobacter gallaeciensis</name>
    <dbReference type="NCBI Taxonomy" id="60890"/>
    <lineage>
        <taxon>Bacteria</taxon>
        <taxon>Pseudomonadati</taxon>
        <taxon>Pseudomonadota</taxon>
        <taxon>Alphaproteobacteria</taxon>
        <taxon>Rhodobacterales</taxon>
        <taxon>Roseobacteraceae</taxon>
        <taxon>Phaeobacter</taxon>
    </lineage>
</organism>
<evidence type="ECO:0000256" key="3">
    <source>
        <dbReference type="ARBA" id="ARBA00022692"/>
    </source>
</evidence>
<feature type="transmembrane region" description="Helical" evidence="6">
    <location>
        <begin position="161"/>
        <end position="182"/>
    </location>
</feature>
<feature type="transmembrane region" description="Helical" evidence="6">
    <location>
        <begin position="80"/>
        <end position="106"/>
    </location>
</feature>
<evidence type="ECO:0000256" key="5">
    <source>
        <dbReference type="ARBA" id="ARBA00023136"/>
    </source>
</evidence>
<dbReference type="AlphaFoldDB" id="A0AAC9ZC58"/>
<evidence type="ECO:0000259" key="7">
    <source>
        <dbReference type="Pfam" id="PF00892"/>
    </source>
</evidence>
<geneLocation type="plasmid" evidence="9">
    <name>pp63_b</name>
</geneLocation>
<keyword evidence="8" id="KW-0614">Plasmid</keyword>
<dbReference type="InterPro" id="IPR037185">
    <property type="entry name" value="EmrE-like"/>
</dbReference>
<dbReference type="Pfam" id="PF00892">
    <property type="entry name" value="EamA"/>
    <property type="match status" value="2"/>
</dbReference>
<dbReference type="GO" id="GO:0016020">
    <property type="term" value="C:membrane"/>
    <property type="evidence" value="ECO:0007669"/>
    <property type="project" value="UniProtKB-SubCell"/>
</dbReference>
<feature type="transmembrane region" description="Helical" evidence="6">
    <location>
        <begin position="47"/>
        <end position="68"/>
    </location>
</feature>
<evidence type="ECO:0000313" key="9">
    <source>
        <dbReference type="Proteomes" id="UP000217545"/>
    </source>
</evidence>
<feature type="transmembrane region" description="Helical" evidence="6">
    <location>
        <begin position="21"/>
        <end position="41"/>
    </location>
</feature>
<keyword evidence="5 6" id="KW-0472">Membrane</keyword>
<keyword evidence="4 6" id="KW-1133">Transmembrane helix</keyword>
<gene>
    <name evidence="8" type="ORF">PhaeoP63_04050</name>
</gene>
<evidence type="ECO:0000256" key="6">
    <source>
        <dbReference type="SAM" id="Phobius"/>
    </source>
</evidence>
<reference evidence="8 9" key="1">
    <citation type="journal article" date="2017" name="Front. Microbiol.">
        <title>Phaeobacter piscinae sp. nov., a species of the Roseobacter group and potential aquaculture probiont.</title>
        <authorList>
            <person name="Sonnenschein E.C."/>
            <person name="Phippen C.B.W."/>
            <person name="Nielsen K.F."/>
            <person name="Mateiu R.V."/>
            <person name="Melchiorsen J."/>
            <person name="Gram L."/>
            <person name="Overmann J."/>
            <person name="Freese H.M."/>
        </authorList>
    </citation>
    <scope>NUCLEOTIDE SEQUENCE [LARGE SCALE GENOMIC DNA]</scope>
    <source>
        <strain evidence="8 9">P63</strain>
    </source>
</reference>
<name>A0AAC9ZC58_9RHOB</name>
<feature type="transmembrane region" description="Helical" evidence="6">
    <location>
        <begin position="224"/>
        <end position="246"/>
    </location>
</feature>
<dbReference type="InterPro" id="IPR050638">
    <property type="entry name" value="AA-Vitamin_Transporters"/>
</dbReference>
<comment type="subcellular location">
    <subcellularLocation>
        <location evidence="1">Membrane</location>
        <topology evidence="1">Multi-pass membrane protein</topology>
    </subcellularLocation>
</comment>
<comment type="similarity">
    <text evidence="2">Belongs to the EamA transporter family.</text>
</comment>
<feature type="transmembrane region" description="Helical" evidence="6">
    <location>
        <begin position="194"/>
        <end position="212"/>
    </location>
</feature>
<feature type="domain" description="EamA" evidence="7">
    <location>
        <begin position="164"/>
        <end position="295"/>
    </location>
</feature>
<feature type="transmembrane region" description="Helical" evidence="6">
    <location>
        <begin position="253"/>
        <end position="275"/>
    </location>
</feature>
<evidence type="ECO:0000256" key="4">
    <source>
        <dbReference type="ARBA" id="ARBA00022989"/>
    </source>
</evidence>
<accession>A0AAC9ZC58</accession>
<proteinExistence type="inferred from homology"/>
<dbReference type="PANTHER" id="PTHR32322">
    <property type="entry name" value="INNER MEMBRANE TRANSPORTER"/>
    <property type="match status" value="1"/>
</dbReference>
<evidence type="ECO:0000256" key="1">
    <source>
        <dbReference type="ARBA" id="ARBA00004141"/>
    </source>
</evidence>
<dbReference type="Proteomes" id="UP000217545">
    <property type="component" value="Plasmid pP63_b"/>
</dbReference>
<evidence type="ECO:0000256" key="2">
    <source>
        <dbReference type="ARBA" id="ARBA00007362"/>
    </source>
</evidence>
<dbReference type="EMBL" id="CP010786">
    <property type="protein sequence ID" value="ATF08081.1"/>
    <property type="molecule type" value="Genomic_DNA"/>
</dbReference>
<protein>
    <submittedName>
        <fullName evidence="8">Permease</fullName>
    </submittedName>
</protein>